<dbReference type="PANTHER" id="PTHR38118:SF2">
    <property type="entry name" value="CDP-ALCOHOL PHOSPHATIDYLTRANSFERASE PROTEIN"/>
    <property type="match status" value="1"/>
</dbReference>
<sequence length="193" mass="19234">MFYSSLLVAATAMTSMVAAQIQINPGSVPQTERNSWCDAQRNTCPLICNGTGTTSNTCDPNQLTYNCVCTSGASPNVSDYQQTLPFFVCQTSIAQCITANTEAAAQSQCRAVTCGNRNASAATTTTSSSAAPSSTAASSTSAASSGGSSPSGSASSSASPAASSGAAMALTVARDFGTPALLAGMLAIFGFAM</sequence>
<evidence type="ECO:0000256" key="1">
    <source>
        <dbReference type="SAM" id="MobiDB-lite"/>
    </source>
</evidence>
<accession>A0A2P8A4G5</accession>
<dbReference type="Proteomes" id="UP000243723">
    <property type="component" value="Unassembled WGS sequence"/>
</dbReference>
<dbReference type="InterPro" id="IPR056124">
    <property type="entry name" value="DUF7707"/>
</dbReference>
<dbReference type="AlphaFoldDB" id="A0A2P8A4G5"/>
<proteinExistence type="predicted"/>
<evidence type="ECO:0000313" key="4">
    <source>
        <dbReference type="EMBL" id="PSK55365.1"/>
    </source>
</evidence>
<protein>
    <recommendedName>
        <fullName evidence="3">DUF7707 domain-containing protein</fullName>
    </recommendedName>
</protein>
<feature type="region of interest" description="Disordered" evidence="1">
    <location>
        <begin position="123"/>
        <end position="157"/>
    </location>
</feature>
<feature type="chain" id="PRO_5015170688" description="DUF7707 domain-containing protein" evidence="2">
    <location>
        <begin position="20"/>
        <end position="193"/>
    </location>
</feature>
<keyword evidence="5" id="KW-1185">Reference proteome</keyword>
<dbReference type="EMBL" id="NHZQ01000067">
    <property type="protein sequence ID" value="PSK55365.1"/>
    <property type="molecule type" value="Genomic_DNA"/>
</dbReference>
<evidence type="ECO:0000259" key="3">
    <source>
        <dbReference type="Pfam" id="PF24808"/>
    </source>
</evidence>
<dbReference type="OrthoDB" id="2121879at2759"/>
<dbReference type="Pfam" id="PF24808">
    <property type="entry name" value="DUF7707"/>
    <property type="match status" value="1"/>
</dbReference>
<evidence type="ECO:0000256" key="2">
    <source>
        <dbReference type="SAM" id="SignalP"/>
    </source>
</evidence>
<reference evidence="4 5" key="1">
    <citation type="submission" date="2017-05" db="EMBL/GenBank/DDBJ databases">
        <title>Draft genome sequence of Elsinoe australis.</title>
        <authorList>
            <person name="Cheng Q."/>
        </authorList>
    </citation>
    <scope>NUCLEOTIDE SEQUENCE [LARGE SCALE GENOMIC DNA]</scope>
    <source>
        <strain evidence="4 5">NL1</strain>
    </source>
</reference>
<evidence type="ECO:0000313" key="5">
    <source>
        <dbReference type="Proteomes" id="UP000243723"/>
    </source>
</evidence>
<feature type="signal peptide" evidence="2">
    <location>
        <begin position="1"/>
        <end position="19"/>
    </location>
</feature>
<feature type="domain" description="DUF7707" evidence="3">
    <location>
        <begin position="22"/>
        <end position="118"/>
    </location>
</feature>
<comment type="caution">
    <text evidence="4">The sequence shown here is derived from an EMBL/GenBank/DDBJ whole genome shotgun (WGS) entry which is preliminary data.</text>
</comment>
<organism evidence="4 5">
    <name type="scientific">Elsinoe australis</name>
    <dbReference type="NCBI Taxonomy" id="40998"/>
    <lineage>
        <taxon>Eukaryota</taxon>
        <taxon>Fungi</taxon>
        <taxon>Dikarya</taxon>
        <taxon>Ascomycota</taxon>
        <taxon>Pezizomycotina</taxon>
        <taxon>Dothideomycetes</taxon>
        <taxon>Dothideomycetidae</taxon>
        <taxon>Myriangiales</taxon>
        <taxon>Elsinoaceae</taxon>
        <taxon>Elsinoe</taxon>
    </lineage>
</organism>
<dbReference type="PANTHER" id="PTHR38118">
    <property type="entry name" value="ANCHORED CELL WALL PROTEIN 11-RELATED"/>
    <property type="match status" value="1"/>
</dbReference>
<keyword evidence="2" id="KW-0732">Signal</keyword>
<gene>
    <name evidence="4" type="ORF">B9Z65_2754</name>
</gene>
<name>A0A2P8A4G5_9PEZI</name>